<gene>
    <name evidence="1" type="ORF">ACAOBT_LOCUS1752</name>
</gene>
<sequence>MCLLCNKVLDSDAMKPSKLQAHLRR</sequence>
<dbReference type="EMBL" id="CAKOFQ010006667">
    <property type="protein sequence ID" value="CAH1956843.1"/>
    <property type="molecule type" value="Genomic_DNA"/>
</dbReference>
<reference evidence="1" key="1">
    <citation type="submission" date="2022-03" db="EMBL/GenBank/DDBJ databases">
        <authorList>
            <person name="Sayadi A."/>
        </authorList>
    </citation>
    <scope>NUCLEOTIDE SEQUENCE</scope>
</reference>
<dbReference type="AlphaFoldDB" id="A0A9P0JL17"/>
<keyword evidence="2" id="KW-1185">Reference proteome</keyword>
<proteinExistence type="predicted"/>
<accession>A0A9P0JL17</accession>
<protein>
    <submittedName>
        <fullName evidence="1">Uncharacterized protein</fullName>
    </submittedName>
</protein>
<comment type="caution">
    <text evidence="1">The sequence shown here is derived from an EMBL/GenBank/DDBJ whole genome shotgun (WGS) entry which is preliminary data.</text>
</comment>
<organism evidence="1 2">
    <name type="scientific">Acanthoscelides obtectus</name>
    <name type="common">Bean weevil</name>
    <name type="synonym">Bruchus obtectus</name>
    <dbReference type="NCBI Taxonomy" id="200917"/>
    <lineage>
        <taxon>Eukaryota</taxon>
        <taxon>Metazoa</taxon>
        <taxon>Ecdysozoa</taxon>
        <taxon>Arthropoda</taxon>
        <taxon>Hexapoda</taxon>
        <taxon>Insecta</taxon>
        <taxon>Pterygota</taxon>
        <taxon>Neoptera</taxon>
        <taxon>Endopterygota</taxon>
        <taxon>Coleoptera</taxon>
        <taxon>Polyphaga</taxon>
        <taxon>Cucujiformia</taxon>
        <taxon>Chrysomeloidea</taxon>
        <taxon>Chrysomelidae</taxon>
        <taxon>Bruchinae</taxon>
        <taxon>Bruchini</taxon>
        <taxon>Acanthoscelides</taxon>
    </lineage>
</organism>
<dbReference type="Proteomes" id="UP001152888">
    <property type="component" value="Unassembled WGS sequence"/>
</dbReference>
<evidence type="ECO:0000313" key="1">
    <source>
        <dbReference type="EMBL" id="CAH1956843.1"/>
    </source>
</evidence>
<name>A0A9P0JL17_ACAOB</name>
<evidence type="ECO:0000313" key="2">
    <source>
        <dbReference type="Proteomes" id="UP001152888"/>
    </source>
</evidence>